<dbReference type="Pfam" id="PF03099">
    <property type="entry name" value="BPL_LplA_LipB"/>
    <property type="match status" value="1"/>
</dbReference>
<evidence type="ECO:0000259" key="2">
    <source>
        <dbReference type="PROSITE" id="PS51733"/>
    </source>
</evidence>
<evidence type="ECO:0000256" key="1">
    <source>
        <dbReference type="ARBA" id="ARBA00022598"/>
    </source>
</evidence>
<dbReference type="EMBL" id="WHPF01000007">
    <property type="protein sequence ID" value="NNV55929.1"/>
    <property type="molecule type" value="Genomic_DNA"/>
</dbReference>
<dbReference type="RefSeq" id="WP_171607873.1">
    <property type="nucleotide sequence ID" value="NZ_WHPF01000007.1"/>
</dbReference>
<evidence type="ECO:0000313" key="4">
    <source>
        <dbReference type="Proteomes" id="UP000598971"/>
    </source>
</evidence>
<dbReference type="InterPro" id="IPR045864">
    <property type="entry name" value="aa-tRNA-synth_II/BPL/LPL"/>
</dbReference>
<accession>A0A8J8FIY9</accession>
<dbReference type="CDD" id="cd16442">
    <property type="entry name" value="BPL"/>
    <property type="match status" value="1"/>
</dbReference>
<organism evidence="3 4">
    <name type="scientific">Limnovirga soli</name>
    <dbReference type="NCBI Taxonomy" id="2656915"/>
    <lineage>
        <taxon>Bacteria</taxon>
        <taxon>Pseudomonadati</taxon>
        <taxon>Bacteroidota</taxon>
        <taxon>Chitinophagia</taxon>
        <taxon>Chitinophagales</taxon>
        <taxon>Chitinophagaceae</taxon>
        <taxon>Limnovirga</taxon>
    </lineage>
</organism>
<dbReference type="PANTHER" id="PTHR12835:SF5">
    <property type="entry name" value="BIOTIN--PROTEIN LIGASE"/>
    <property type="match status" value="1"/>
</dbReference>
<dbReference type="InterPro" id="IPR004408">
    <property type="entry name" value="Biotin_CoA_COase_ligase"/>
</dbReference>
<proteinExistence type="predicted"/>
<keyword evidence="4" id="KW-1185">Reference proteome</keyword>
<protein>
    <submittedName>
        <fullName evidence="3">Biotin--[acetyl-CoA-carboxylase] ligase</fullName>
        <ecNumber evidence="3">6.3.4.15</ecNumber>
    </submittedName>
</protein>
<feature type="domain" description="BPL/LPL catalytic" evidence="2">
    <location>
        <begin position="9"/>
        <end position="189"/>
    </location>
</feature>
<reference evidence="3" key="1">
    <citation type="submission" date="2019-10" db="EMBL/GenBank/DDBJ databases">
        <title>Draft genome sequence of Panacibacter sp. KCS-6.</title>
        <authorList>
            <person name="Yim K.J."/>
        </authorList>
    </citation>
    <scope>NUCLEOTIDE SEQUENCE</scope>
    <source>
        <strain evidence="3">KCS-6</strain>
    </source>
</reference>
<dbReference type="Proteomes" id="UP000598971">
    <property type="component" value="Unassembled WGS sequence"/>
</dbReference>
<dbReference type="InterPro" id="IPR004143">
    <property type="entry name" value="BPL_LPL_catalytic"/>
</dbReference>
<name>A0A8J8FIY9_9BACT</name>
<dbReference type="AlphaFoldDB" id="A0A8J8FIY9"/>
<gene>
    <name evidence="3" type="ORF">GD597_10700</name>
</gene>
<dbReference type="NCBIfam" id="TIGR00121">
    <property type="entry name" value="birA_ligase"/>
    <property type="match status" value="1"/>
</dbReference>
<sequence>MPDTSTNRNIGNPFIELNEIESTNNYAMQLVQQGIATHGMAVFAHHQTAGKGQRSKQWFSAAGQNIVLSVILRTNNLAVSAQFGLSMAIALAVHEFFTTYAICETFIKWPNDLYWRDRKAGGILIENIIRGKEWQWAIVGIGININQTNFENNIANPVSLKQITGKNFHPVNLSKELCTYIEKAFSQLEREGIAPIVQAYNGYLYKKGETVTLKKNNILFSGTIQSVDANGFLSVTAATNEDYAVGELEWVNPSL</sequence>
<dbReference type="PANTHER" id="PTHR12835">
    <property type="entry name" value="BIOTIN PROTEIN LIGASE"/>
    <property type="match status" value="1"/>
</dbReference>
<evidence type="ECO:0000313" key="3">
    <source>
        <dbReference type="EMBL" id="NNV55929.1"/>
    </source>
</evidence>
<dbReference type="SUPFAM" id="SSF55681">
    <property type="entry name" value="Class II aaRS and biotin synthetases"/>
    <property type="match status" value="1"/>
</dbReference>
<keyword evidence="1 3" id="KW-0436">Ligase</keyword>
<comment type="caution">
    <text evidence="3">The sequence shown here is derived from an EMBL/GenBank/DDBJ whole genome shotgun (WGS) entry which is preliminary data.</text>
</comment>
<dbReference type="GO" id="GO:0004077">
    <property type="term" value="F:biotin--[biotin carboxyl-carrier protein] ligase activity"/>
    <property type="evidence" value="ECO:0007669"/>
    <property type="project" value="UniProtKB-EC"/>
</dbReference>
<dbReference type="EC" id="6.3.4.15" evidence="3"/>
<dbReference type="Gene3D" id="3.30.930.10">
    <property type="entry name" value="Bira Bifunctional Protein, Domain 2"/>
    <property type="match status" value="1"/>
</dbReference>
<dbReference type="GO" id="GO:0005737">
    <property type="term" value="C:cytoplasm"/>
    <property type="evidence" value="ECO:0007669"/>
    <property type="project" value="TreeGrafter"/>
</dbReference>
<dbReference type="PROSITE" id="PS51733">
    <property type="entry name" value="BPL_LPL_CATALYTIC"/>
    <property type="match status" value="1"/>
</dbReference>